<reference evidence="1 2" key="1">
    <citation type="submission" date="2020-08" db="EMBL/GenBank/DDBJ databases">
        <authorList>
            <person name="Koutsovoulos G."/>
            <person name="Danchin GJ E."/>
        </authorList>
    </citation>
    <scope>NUCLEOTIDE SEQUENCE [LARGE SCALE GENOMIC DNA]</scope>
</reference>
<sequence length="55" mass="6604">MDLKCISGEINKFGRIKEDLKRLTDISDDINEKCQNKRVFLTWIRTQTYINRNID</sequence>
<gene>
    <name evidence="1" type="ORF">MENT_LOCUS8055</name>
</gene>
<dbReference type="Proteomes" id="UP000580250">
    <property type="component" value="Unassembled WGS sequence"/>
</dbReference>
<name>A0A6V7U3V0_MELEN</name>
<evidence type="ECO:0000313" key="2">
    <source>
        <dbReference type="Proteomes" id="UP000580250"/>
    </source>
</evidence>
<evidence type="ECO:0000313" key="1">
    <source>
        <dbReference type="EMBL" id="CAD2144822.1"/>
    </source>
</evidence>
<proteinExistence type="predicted"/>
<dbReference type="EMBL" id="CAJEWN010000034">
    <property type="protein sequence ID" value="CAD2144822.1"/>
    <property type="molecule type" value="Genomic_DNA"/>
</dbReference>
<dbReference type="AlphaFoldDB" id="A0A6V7U3V0"/>
<accession>A0A6V7U3V0</accession>
<protein>
    <submittedName>
        <fullName evidence="1">Uncharacterized protein</fullName>
    </submittedName>
</protein>
<organism evidence="1 2">
    <name type="scientific">Meloidogyne enterolobii</name>
    <name type="common">Root-knot nematode worm</name>
    <name type="synonym">Meloidogyne mayaguensis</name>
    <dbReference type="NCBI Taxonomy" id="390850"/>
    <lineage>
        <taxon>Eukaryota</taxon>
        <taxon>Metazoa</taxon>
        <taxon>Ecdysozoa</taxon>
        <taxon>Nematoda</taxon>
        <taxon>Chromadorea</taxon>
        <taxon>Rhabditida</taxon>
        <taxon>Tylenchina</taxon>
        <taxon>Tylenchomorpha</taxon>
        <taxon>Tylenchoidea</taxon>
        <taxon>Meloidogynidae</taxon>
        <taxon>Meloidogyninae</taxon>
        <taxon>Meloidogyne</taxon>
    </lineage>
</organism>
<comment type="caution">
    <text evidence="1">The sequence shown here is derived from an EMBL/GenBank/DDBJ whole genome shotgun (WGS) entry which is preliminary data.</text>
</comment>